<name>A0AAD7JB53_9AGAR</name>
<dbReference type="Pfam" id="PF24883">
    <property type="entry name" value="NPHP3_N"/>
    <property type="match status" value="1"/>
</dbReference>
<proteinExistence type="predicted"/>
<dbReference type="InterPro" id="IPR056884">
    <property type="entry name" value="NPHP3-like_N"/>
</dbReference>
<dbReference type="Proteomes" id="UP001215280">
    <property type="component" value="Unassembled WGS sequence"/>
</dbReference>
<comment type="caution">
    <text evidence="4">The sequence shown here is derived from an EMBL/GenBank/DDBJ whole genome shotgun (WGS) entry which is preliminary data.</text>
</comment>
<evidence type="ECO:0000313" key="4">
    <source>
        <dbReference type="EMBL" id="KAJ7760101.1"/>
    </source>
</evidence>
<evidence type="ECO:0000256" key="2">
    <source>
        <dbReference type="PROSITE-ProRule" id="PRU00023"/>
    </source>
</evidence>
<evidence type="ECO:0000313" key="5">
    <source>
        <dbReference type="Proteomes" id="UP001215280"/>
    </source>
</evidence>
<keyword evidence="2" id="KW-0040">ANK repeat</keyword>
<gene>
    <name evidence="4" type="ORF">DFH07DRAFT_771988</name>
</gene>
<accession>A0AAD7JB53</accession>
<dbReference type="InterPro" id="IPR002110">
    <property type="entry name" value="Ankyrin_rpt"/>
</dbReference>
<organism evidence="4 5">
    <name type="scientific">Mycena maculata</name>
    <dbReference type="NCBI Taxonomy" id="230809"/>
    <lineage>
        <taxon>Eukaryota</taxon>
        <taxon>Fungi</taxon>
        <taxon>Dikarya</taxon>
        <taxon>Basidiomycota</taxon>
        <taxon>Agaricomycotina</taxon>
        <taxon>Agaricomycetes</taxon>
        <taxon>Agaricomycetidae</taxon>
        <taxon>Agaricales</taxon>
        <taxon>Marasmiineae</taxon>
        <taxon>Mycenaceae</taxon>
        <taxon>Mycena</taxon>
    </lineage>
</organism>
<dbReference type="PROSITE" id="PS50088">
    <property type="entry name" value="ANK_REPEAT"/>
    <property type="match status" value="1"/>
</dbReference>
<evidence type="ECO:0000256" key="1">
    <source>
        <dbReference type="ARBA" id="ARBA00022737"/>
    </source>
</evidence>
<sequence length="451" mass="51053">MSKAALLLNDVEATYTAYAVPPTTMPNPKQLLSKWIHRKRPSTSLANSNKDAQIALRRITLQLSAQSPFPYRALNKYYMLSSGQTLPSYEDLHCVLQQLLRELGRTYIVLDALDECNDNDFEQLVRLGSTLRAWTETPLHLLFTSQPRRIFTEGFRGVTRIALEFNTTSTQGDIKLFVASEIQTNPKLKFGAAERTKLQIGLPVKAAEYQLDDKLRQRLPDALFGIYGRFFDAIPAEDSVYVVAVLRWILLSSEQISLQELADAVAFDFSDPAEYVYKPKRRQGNTGVIFDWLERLVVHSSVDGRSSLGLAHASVQDYVLSKQFGLKSGCDLSEAFSHTFISQNCISYLLYFGDHPLEKEEAKETLSTYPLAGYAAEFWCDHLLLSHDRSILFPAAIRLLEDQRYRSLARLVERFLWNMSPSPLHFCCQEGYIEGVKGLIADNSDVNLRSG</sequence>
<reference evidence="4" key="1">
    <citation type="submission" date="2023-03" db="EMBL/GenBank/DDBJ databases">
        <title>Massive genome expansion in bonnet fungi (Mycena s.s.) driven by repeated elements and novel gene families across ecological guilds.</title>
        <authorList>
            <consortium name="Lawrence Berkeley National Laboratory"/>
            <person name="Harder C.B."/>
            <person name="Miyauchi S."/>
            <person name="Viragh M."/>
            <person name="Kuo A."/>
            <person name="Thoen E."/>
            <person name="Andreopoulos B."/>
            <person name="Lu D."/>
            <person name="Skrede I."/>
            <person name="Drula E."/>
            <person name="Henrissat B."/>
            <person name="Morin E."/>
            <person name="Kohler A."/>
            <person name="Barry K."/>
            <person name="LaButti K."/>
            <person name="Morin E."/>
            <person name="Salamov A."/>
            <person name="Lipzen A."/>
            <person name="Mereny Z."/>
            <person name="Hegedus B."/>
            <person name="Baldrian P."/>
            <person name="Stursova M."/>
            <person name="Weitz H."/>
            <person name="Taylor A."/>
            <person name="Grigoriev I.V."/>
            <person name="Nagy L.G."/>
            <person name="Martin F."/>
            <person name="Kauserud H."/>
        </authorList>
    </citation>
    <scope>NUCLEOTIDE SEQUENCE</scope>
    <source>
        <strain evidence="4">CBHHK188m</strain>
    </source>
</reference>
<dbReference type="PROSITE" id="PS50297">
    <property type="entry name" value="ANK_REP_REGION"/>
    <property type="match status" value="1"/>
</dbReference>
<keyword evidence="5" id="KW-1185">Reference proteome</keyword>
<dbReference type="PANTHER" id="PTHR10039">
    <property type="entry name" value="AMELOGENIN"/>
    <property type="match status" value="1"/>
</dbReference>
<keyword evidence="1" id="KW-0677">Repeat</keyword>
<protein>
    <recommendedName>
        <fullName evidence="3">Nephrocystin 3-like N-terminal domain-containing protein</fullName>
    </recommendedName>
</protein>
<feature type="repeat" description="ANK" evidence="2">
    <location>
        <begin position="419"/>
        <end position="451"/>
    </location>
</feature>
<dbReference type="PANTHER" id="PTHR10039:SF15">
    <property type="entry name" value="NACHT DOMAIN-CONTAINING PROTEIN"/>
    <property type="match status" value="1"/>
</dbReference>
<dbReference type="EMBL" id="JARJLG010000050">
    <property type="protein sequence ID" value="KAJ7760101.1"/>
    <property type="molecule type" value="Genomic_DNA"/>
</dbReference>
<evidence type="ECO:0000259" key="3">
    <source>
        <dbReference type="Pfam" id="PF24883"/>
    </source>
</evidence>
<dbReference type="AlphaFoldDB" id="A0AAD7JB53"/>
<feature type="domain" description="Nephrocystin 3-like N-terminal" evidence="3">
    <location>
        <begin position="48"/>
        <end position="145"/>
    </location>
</feature>